<reference evidence="1" key="1">
    <citation type="submission" date="2022-11" db="EMBL/GenBank/DDBJ databases">
        <title>Genome Sequence of Nemania bipapillata.</title>
        <authorList>
            <person name="Buettner E."/>
        </authorList>
    </citation>
    <scope>NUCLEOTIDE SEQUENCE</scope>
    <source>
        <strain evidence="1">CP14</strain>
    </source>
</reference>
<name>A0ACC2IMH0_9PEZI</name>
<evidence type="ECO:0000313" key="1">
    <source>
        <dbReference type="EMBL" id="KAJ8116406.1"/>
    </source>
</evidence>
<sequence>MIKKLLSALNENQCPDDLKDNMGMSAWEYAWEDHHGWIRDLRGPQFLLDGVRAARPETIQDLMASVPVTADQDSVCRKSEAFLTQFYITEDSSKDFLFRQRPSVHTVIYDQRPHADGFIYPRTMKNGCTLVNSDVFVQQLRRIDKSTGQHRHRGPAPFDRHITPGVFRYHQSCEPRTRRTHLSPPSLTNPLVTTERPVTALFMPVFGFETHKNRKKLSSEMKSSSCQDTDETPSLIRAYFRDDKFPLHCRRTLDQFTYHMLDDTENRDNTQVIFKWFVKQHSKKITIQEQSPQQPSGGPIDDNSYPLLMIDQLWLWIVDDDEQTVITSLPNTWEPTEEYNLVRYLMEHKLMANNDRPVIEGPLDLVNSIVRCSIDFLHRKGPHDATLYECFQSSITIIAEEQALQFDHFNSVVMELHKEGIKQQERANLTNELFQFSIETHLLTEILDIQDELKTIHQVFMKQEEVLNTFIELLSDKPHEDEVDKDNHILDNPKPSHHSPTITRDTTAPSGFLSPYVRTNIKIIKEMDVYAEKVQMEIKGLLDRKQRHANAWEARFAREASEHTQRQSDDSMDLDYDGLYDSHRPFSSPVLHLKRLCNPN</sequence>
<dbReference type="Proteomes" id="UP001153334">
    <property type="component" value="Unassembled WGS sequence"/>
</dbReference>
<keyword evidence="2" id="KW-1185">Reference proteome</keyword>
<proteinExistence type="predicted"/>
<comment type="caution">
    <text evidence="1">The sequence shown here is derived from an EMBL/GenBank/DDBJ whole genome shotgun (WGS) entry which is preliminary data.</text>
</comment>
<evidence type="ECO:0000313" key="2">
    <source>
        <dbReference type="Proteomes" id="UP001153334"/>
    </source>
</evidence>
<protein>
    <submittedName>
        <fullName evidence="1">Uncharacterized protein</fullName>
    </submittedName>
</protein>
<gene>
    <name evidence="1" type="ORF">ONZ43_g4450</name>
</gene>
<accession>A0ACC2IMH0</accession>
<dbReference type="EMBL" id="JAPESX010001200">
    <property type="protein sequence ID" value="KAJ8116406.1"/>
    <property type="molecule type" value="Genomic_DNA"/>
</dbReference>
<organism evidence="1 2">
    <name type="scientific">Nemania bipapillata</name>
    <dbReference type="NCBI Taxonomy" id="110536"/>
    <lineage>
        <taxon>Eukaryota</taxon>
        <taxon>Fungi</taxon>
        <taxon>Dikarya</taxon>
        <taxon>Ascomycota</taxon>
        <taxon>Pezizomycotina</taxon>
        <taxon>Sordariomycetes</taxon>
        <taxon>Xylariomycetidae</taxon>
        <taxon>Xylariales</taxon>
        <taxon>Xylariaceae</taxon>
        <taxon>Nemania</taxon>
    </lineage>
</organism>